<dbReference type="AlphaFoldDB" id="A0A0S2DG11"/>
<dbReference type="Gene3D" id="1.10.10.10">
    <property type="entry name" value="Winged helix-like DNA-binding domain superfamily/Winged helix DNA-binding domain"/>
    <property type="match status" value="1"/>
</dbReference>
<dbReference type="SUPFAM" id="SSF46785">
    <property type="entry name" value="Winged helix' DNA-binding domain"/>
    <property type="match status" value="1"/>
</dbReference>
<evidence type="ECO:0000259" key="2">
    <source>
        <dbReference type="Pfam" id="PF12802"/>
    </source>
</evidence>
<reference evidence="3 4" key="1">
    <citation type="submission" date="2015-11" db="EMBL/GenBank/DDBJ databases">
        <title>Genome sequences of Lysobacter enzymogenes strain C3 and Lysobacter antibioticus ATCC 29479.</title>
        <authorList>
            <person name="Kobayashi D.Y."/>
        </authorList>
    </citation>
    <scope>NUCLEOTIDE SEQUENCE [LARGE SCALE GENOMIC DNA]</scope>
    <source>
        <strain evidence="3 4">C3</strain>
    </source>
</reference>
<dbReference type="Proteomes" id="UP000061569">
    <property type="component" value="Chromosome"/>
</dbReference>
<feature type="compositionally biased region" description="Basic and acidic residues" evidence="1">
    <location>
        <begin position="207"/>
        <end position="232"/>
    </location>
</feature>
<dbReference type="InterPro" id="IPR000835">
    <property type="entry name" value="HTH_MarR-typ"/>
</dbReference>
<feature type="region of interest" description="Disordered" evidence="1">
    <location>
        <begin position="202"/>
        <end position="246"/>
    </location>
</feature>
<dbReference type="InterPro" id="IPR036388">
    <property type="entry name" value="WH-like_DNA-bd_sf"/>
</dbReference>
<dbReference type="STRING" id="69.GLE_2208"/>
<feature type="domain" description="HTH marR-type" evidence="2">
    <location>
        <begin position="22"/>
        <end position="80"/>
    </location>
</feature>
<dbReference type="GO" id="GO:0003700">
    <property type="term" value="F:DNA-binding transcription factor activity"/>
    <property type="evidence" value="ECO:0007669"/>
    <property type="project" value="InterPro"/>
</dbReference>
<dbReference type="PANTHER" id="PTHR38465:SF1">
    <property type="entry name" value="HTH-TYPE TRANSCRIPTIONAL REGULATOR MJ1563-RELATED"/>
    <property type="match status" value="1"/>
</dbReference>
<dbReference type="PANTHER" id="PTHR38465">
    <property type="entry name" value="HTH-TYPE TRANSCRIPTIONAL REGULATOR MJ1563-RELATED"/>
    <property type="match status" value="1"/>
</dbReference>
<gene>
    <name evidence="3" type="ORF">GLE_2208</name>
</gene>
<name>A0A0S2DG11_LYSEN</name>
<evidence type="ECO:0000313" key="3">
    <source>
        <dbReference type="EMBL" id="ALN57557.1"/>
    </source>
</evidence>
<sequence length="246" mass="27369">MSLSPLQERFILHWGEMGSRWGVNRTVAQIHALLFLSERAITADEICETLNLARSNVSTSLRELQAWNLARVSHVLGDRRDHFETCKDVWDIFRAVVQERRRREIEPTLSMLRTAVLDGDNAAVAPDPADPRDRLTLARMREVLEFMETGTSWIDEMNRLDPKTLIKLLKMGARIQQFVRGPVKPLPEPQARAAGVLFADEAGEGDAIGHDALKHDAPERDAPEHDPGKTDAGEGDAAAPPGARSS</sequence>
<dbReference type="KEGG" id="lez:GLE_2208"/>
<dbReference type="Pfam" id="PF12802">
    <property type="entry name" value="MarR_2"/>
    <property type="match status" value="1"/>
</dbReference>
<proteinExistence type="predicted"/>
<accession>A0A0S2DG11</accession>
<feature type="compositionally biased region" description="Low complexity" evidence="1">
    <location>
        <begin position="235"/>
        <end position="246"/>
    </location>
</feature>
<dbReference type="InterPro" id="IPR036390">
    <property type="entry name" value="WH_DNA-bd_sf"/>
</dbReference>
<organism evidence="3 4">
    <name type="scientific">Lysobacter enzymogenes</name>
    <dbReference type="NCBI Taxonomy" id="69"/>
    <lineage>
        <taxon>Bacteria</taxon>
        <taxon>Pseudomonadati</taxon>
        <taxon>Pseudomonadota</taxon>
        <taxon>Gammaproteobacteria</taxon>
        <taxon>Lysobacterales</taxon>
        <taxon>Lysobacteraceae</taxon>
        <taxon>Lysobacter</taxon>
    </lineage>
</organism>
<evidence type="ECO:0000256" key="1">
    <source>
        <dbReference type="SAM" id="MobiDB-lite"/>
    </source>
</evidence>
<evidence type="ECO:0000313" key="4">
    <source>
        <dbReference type="Proteomes" id="UP000061569"/>
    </source>
</evidence>
<dbReference type="EMBL" id="CP013140">
    <property type="protein sequence ID" value="ALN57557.1"/>
    <property type="molecule type" value="Genomic_DNA"/>
</dbReference>
<dbReference type="PATRIC" id="fig|69.6.peg.2170"/>
<protein>
    <submittedName>
        <fullName evidence="3">Transcriptional regulator, ArsR family</fullName>
    </submittedName>
</protein>
<dbReference type="OrthoDB" id="9792628at2"/>
<dbReference type="InterPro" id="IPR052362">
    <property type="entry name" value="HTH-GbsR_regulator"/>
</dbReference>